<feature type="transmembrane region" description="Helical" evidence="1">
    <location>
        <begin position="962"/>
        <end position="979"/>
    </location>
</feature>
<feature type="transmembrane region" description="Helical" evidence="1">
    <location>
        <begin position="888"/>
        <end position="907"/>
    </location>
</feature>
<name>K5DHQ6_9BACE</name>
<keyword evidence="1" id="KW-0812">Transmembrane</keyword>
<evidence type="ECO:0008006" key="4">
    <source>
        <dbReference type="Google" id="ProtNLM"/>
    </source>
</evidence>
<feature type="transmembrane region" description="Helical" evidence="1">
    <location>
        <begin position="363"/>
        <end position="382"/>
    </location>
</feature>
<dbReference type="Proteomes" id="UP000007995">
    <property type="component" value="Unassembled WGS sequence"/>
</dbReference>
<evidence type="ECO:0000256" key="1">
    <source>
        <dbReference type="SAM" id="Phobius"/>
    </source>
</evidence>
<dbReference type="Gene3D" id="3.30.70.1430">
    <property type="entry name" value="Multidrug efflux transporter AcrB pore domain"/>
    <property type="match status" value="2"/>
</dbReference>
<feature type="transmembrane region" description="Helical" evidence="1">
    <location>
        <begin position="991"/>
        <end position="1017"/>
    </location>
</feature>
<dbReference type="SUPFAM" id="SSF82866">
    <property type="entry name" value="Multidrug efflux transporter AcrB transmembrane domain"/>
    <property type="match status" value="2"/>
</dbReference>
<comment type="caution">
    <text evidence="2">The sequence shown here is derived from an EMBL/GenBank/DDBJ whole genome shotgun (WGS) entry which is preliminary data.</text>
</comment>
<dbReference type="GO" id="GO:0005886">
    <property type="term" value="C:plasma membrane"/>
    <property type="evidence" value="ECO:0007669"/>
    <property type="project" value="TreeGrafter"/>
</dbReference>
<dbReference type="OrthoDB" id="9798415at2"/>
<dbReference type="SUPFAM" id="SSF82693">
    <property type="entry name" value="Multidrug efflux transporter AcrB pore domain, PN1, PN2, PC1 and PC2 subdomains"/>
    <property type="match status" value="2"/>
</dbReference>
<dbReference type="Gene3D" id="3.30.70.1440">
    <property type="entry name" value="Multidrug efflux transporter AcrB pore domain"/>
    <property type="match status" value="1"/>
</dbReference>
<gene>
    <name evidence="2" type="ORF">HMPREF1057_01318</name>
</gene>
<dbReference type="Gene3D" id="1.20.1640.10">
    <property type="entry name" value="Multidrug efflux transporter AcrB transmembrane domain"/>
    <property type="match status" value="2"/>
</dbReference>
<dbReference type="PANTHER" id="PTHR32063:SF0">
    <property type="entry name" value="SWARMING MOTILITY PROTEIN SWRC"/>
    <property type="match status" value="1"/>
</dbReference>
<feature type="transmembrane region" description="Helical" evidence="1">
    <location>
        <begin position="337"/>
        <end position="356"/>
    </location>
</feature>
<feature type="transmembrane region" description="Helical" evidence="1">
    <location>
        <begin position="913"/>
        <end position="933"/>
    </location>
</feature>
<dbReference type="HOGENOM" id="CLU_002755_1_2_10"/>
<keyword evidence="1" id="KW-1133">Transmembrane helix</keyword>
<protein>
    <recommendedName>
        <fullName evidence="4">Hydrophobe/amphiphile efflux-1 (HAE1) family RND transporter</fullName>
    </recommendedName>
</protein>
<feature type="transmembrane region" description="Helical" evidence="1">
    <location>
        <begin position="12"/>
        <end position="30"/>
    </location>
</feature>
<dbReference type="Gene3D" id="3.30.70.1320">
    <property type="entry name" value="Multidrug efflux transporter AcrB pore domain like"/>
    <property type="match status" value="1"/>
</dbReference>
<dbReference type="RefSeq" id="WP_007760899.1">
    <property type="nucleotide sequence ID" value="NZ_AKBZ01000005.1"/>
</dbReference>
<reference evidence="2 3" key="1">
    <citation type="submission" date="2012-02" db="EMBL/GenBank/DDBJ databases">
        <title>The Genome Sequence of Bacteroides finegoldii CL09T03C10.</title>
        <authorList>
            <consortium name="The Broad Institute Genome Sequencing Platform"/>
            <person name="Earl A."/>
            <person name="Ward D."/>
            <person name="Feldgarden M."/>
            <person name="Gevers D."/>
            <person name="Zitomersky N.L."/>
            <person name="Coyne M.J."/>
            <person name="Comstock L.E."/>
            <person name="Young S.K."/>
            <person name="Zeng Q."/>
            <person name="Gargeya S."/>
            <person name="Fitzgerald M."/>
            <person name="Haas B."/>
            <person name="Abouelleil A."/>
            <person name="Alvarado L."/>
            <person name="Arachchi H.M."/>
            <person name="Berlin A."/>
            <person name="Chapman S.B."/>
            <person name="Gearin G."/>
            <person name="Goldberg J."/>
            <person name="Griggs A."/>
            <person name="Gujja S."/>
            <person name="Hansen M."/>
            <person name="Heiman D."/>
            <person name="Howarth C."/>
            <person name="Larimer J."/>
            <person name="Lui A."/>
            <person name="MacDonald P.J.P."/>
            <person name="McCowen C."/>
            <person name="Montmayeur A."/>
            <person name="Murphy C."/>
            <person name="Neiman D."/>
            <person name="Pearson M."/>
            <person name="Priest M."/>
            <person name="Roberts A."/>
            <person name="Saif S."/>
            <person name="Shea T."/>
            <person name="Sisk P."/>
            <person name="Stolte C."/>
            <person name="Sykes S."/>
            <person name="Wortman J."/>
            <person name="Nusbaum C."/>
            <person name="Birren B."/>
        </authorList>
    </citation>
    <scope>NUCLEOTIDE SEQUENCE [LARGE SCALE GENOMIC DNA]</scope>
    <source>
        <strain evidence="2 3">CL09T03C10</strain>
    </source>
</reference>
<evidence type="ECO:0000313" key="3">
    <source>
        <dbReference type="Proteomes" id="UP000007995"/>
    </source>
</evidence>
<feature type="transmembrane region" description="Helical" evidence="1">
    <location>
        <begin position="470"/>
        <end position="493"/>
    </location>
</feature>
<feature type="transmembrane region" description="Helical" evidence="1">
    <location>
        <begin position="862"/>
        <end position="881"/>
    </location>
</feature>
<dbReference type="GO" id="GO:0042910">
    <property type="term" value="F:xenobiotic transmembrane transporter activity"/>
    <property type="evidence" value="ECO:0007669"/>
    <property type="project" value="TreeGrafter"/>
</dbReference>
<sequence>MIKFLIRRPIAVLMAFTACFIIGLVTYSTLPVSLLPDIAIPEITVQVSAANTSARELENTIVKPLRGQLIQVSTLKDIHSESRDGAGIIRLSFDYGTNTDLAFIEVNEKIDAAMNFLPKETERPKVIKASATDIPVFYLNLTLKNDTAGYGTGEAFLDLCGFAESVIKRRIEQLPEVAMVDVTGIVERQVQIVPDENKLAMMGLSIGDIESALSSNNVEPGSMTVRDGYYEYNIKFSTLLRTVEDVENIYLRKGDRIVQLKDFCKVSIVPVKEKGVSVSNGKRAVTLAVIKQADENMDKMKNSLVGTMNYFQRVYPDIDFSISRNQTELLDYTISNLQQNLSLGFLFICLVAVLFLGDVKSPLVIGLSMVVSIVISFVFFYLCNMSLNIISLAGLILALGMMIDSSIIVTENISQYRERGYSLRRACITGTGEVVTPMLSSSLTTIAVFAPLIFMSGIAGAIFYDQAFSVTVGLMVSYFTGIMLLPVLYLLVYRTSVRTRKWKWFSFRFNNPIKDHTLDRFYDSGVDWVFCHKTFSVLFCIVSIPLCVFFFFFIDKQRMPDIEENELIVRIEWNENIHVDENRKRVDGLFKELEGRFLEQTASIGRQDFILNRERELSSSEAELYFRTETSDGIAPLEQEIYRRLKERYPLSVVSFAPPETVFEKLFVTGEPDVVAEFYARNRAQAPEAETIRKVEQALAKETGINPTGIAFENQLNLSISKEKLLLYRVSYNELYRVLKTAFRENSVTMLHSYQQYLPINIAGNERTVNRVLRETLIQTQPDSKGEVEYIPLRELVKVTPAEDLKSITSGRNGEFVPFDFYGVRDADKLIKNVKRVAEETGDWDTGFSGSFFSNREMLDELVVILMISLLLMYFILAAQFESFLQPLLVLAEIPIDVAFALLLLWLCGHTLNLMSAIGLIVTCGIVINDSILKLDAINELRKAGVPLLEAIHEAGRRRLRPIIMTSLTTIFAMVPLLFSSDMGSELQKPLSIAMIGTMSIGTAVSLFVIPLLYWFIYRKKEETSNKE</sequence>
<evidence type="ECO:0000313" key="2">
    <source>
        <dbReference type="EMBL" id="EKJ92483.1"/>
    </source>
</evidence>
<accession>K5DHQ6</accession>
<feature type="transmembrane region" description="Helical" evidence="1">
    <location>
        <begin position="443"/>
        <end position="464"/>
    </location>
</feature>
<dbReference type="Gene3D" id="3.30.2090.10">
    <property type="entry name" value="Multidrug efflux transporter AcrB TolC docking domain, DN and DC subdomains"/>
    <property type="match status" value="2"/>
</dbReference>
<keyword evidence="1" id="KW-0472">Membrane</keyword>
<proteinExistence type="predicted"/>
<dbReference type="AlphaFoldDB" id="K5DHQ6"/>
<feature type="transmembrane region" description="Helical" evidence="1">
    <location>
        <begin position="535"/>
        <end position="554"/>
    </location>
</feature>
<dbReference type="SUPFAM" id="SSF82714">
    <property type="entry name" value="Multidrug efflux transporter AcrB TolC docking domain, DN and DC subdomains"/>
    <property type="match status" value="1"/>
</dbReference>
<dbReference type="InterPro" id="IPR001036">
    <property type="entry name" value="Acrflvin-R"/>
</dbReference>
<organism evidence="2 3">
    <name type="scientific">Bacteroides finegoldii CL09T03C10</name>
    <dbReference type="NCBI Taxonomy" id="997888"/>
    <lineage>
        <taxon>Bacteria</taxon>
        <taxon>Pseudomonadati</taxon>
        <taxon>Bacteroidota</taxon>
        <taxon>Bacteroidia</taxon>
        <taxon>Bacteroidales</taxon>
        <taxon>Bacteroidaceae</taxon>
        <taxon>Bacteroides</taxon>
    </lineage>
</organism>
<dbReference type="PANTHER" id="PTHR32063">
    <property type="match status" value="1"/>
</dbReference>
<dbReference type="EMBL" id="AGXW01000002">
    <property type="protein sequence ID" value="EKJ92483.1"/>
    <property type="molecule type" value="Genomic_DNA"/>
</dbReference>
<dbReference type="InterPro" id="IPR027463">
    <property type="entry name" value="AcrB_DN_DC_subdom"/>
</dbReference>
<feature type="transmembrane region" description="Helical" evidence="1">
    <location>
        <begin position="388"/>
        <end position="409"/>
    </location>
</feature>
<dbReference type="Pfam" id="PF00873">
    <property type="entry name" value="ACR_tran"/>
    <property type="match status" value="1"/>
</dbReference>
<dbReference type="PROSITE" id="PS51257">
    <property type="entry name" value="PROKAR_LIPOPROTEIN"/>
    <property type="match status" value="1"/>
</dbReference>
<dbReference type="PRINTS" id="PR00702">
    <property type="entry name" value="ACRIFLAVINRP"/>
</dbReference>